<gene>
    <name evidence="2" type="primary">LOC107802945</name>
</gene>
<evidence type="ECO:0000313" key="1">
    <source>
        <dbReference type="Proteomes" id="UP000790787"/>
    </source>
</evidence>
<reference evidence="2" key="1">
    <citation type="submission" date="2025-08" db="UniProtKB">
        <authorList>
            <consortium name="RefSeq"/>
        </authorList>
    </citation>
    <scope>IDENTIFICATION</scope>
    <source>
        <tissue evidence="2">Leaf</tissue>
    </source>
</reference>
<sequence>MHGNFAAGASCSMSKIVTECEVFTSPDVLRKEKNVVYPFHVFEKGSTSGTSNESSATSFETILADDKNAIKLNLLYREFPEYFVWSSNNKFWALQQRRCVVGRVVTCYPTEGE</sequence>
<evidence type="ECO:0000313" key="2">
    <source>
        <dbReference type="RefSeq" id="XP_075104871.1"/>
    </source>
</evidence>
<dbReference type="RefSeq" id="XP_075104871.1">
    <property type="nucleotide sequence ID" value="XM_075248770.1"/>
</dbReference>
<keyword evidence="1" id="KW-1185">Reference proteome</keyword>
<protein>
    <submittedName>
        <fullName evidence="2">Uncharacterized protein LOC107802945 isoform X1</fullName>
    </submittedName>
</protein>
<proteinExistence type="predicted"/>
<organism evidence="1 2">
    <name type="scientific">Nicotiana tabacum</name>
    <name type="common">Common tobacco</name>
    <dbReference type="NCBI Taxonomy" id="4097"/>
    <lineage>
        <taxon>Eukaryota</taxon>
        <taxon>Viridiplantae</taxon>
        <taxon>Streptophyta</taxon>
        <taxon>Embryophyta</taxon>
        <taxon>Tracheophyta</taxon>
        <taxon>Spermatophyta</taxon>
        <taxon>Magnoliopsida</taxon>
        <taxon>eudicotyledons</taxon>
        <taxon>Gunneridae</taxon>
        <taxon>Pentapetalae</taxon>
        <taxon>asterids</taxon>
        <taxon>lamiids</taxon>
        <taxon>Solanales</taxon>
        <taxon>Solanaceae</taxon>
        <taxon>Nicotianoideae</taxon>
        <taxon>Nicotianeae</taxon>
        <taxon>Nicotiana</taxon>
    </lineage>
</organism>
<accession>A0AC58U5W0</accession>
<name>A0AC58U5W0_TOBAC</name>
<dbReference type="Proteomes" id="UP000790787">
    <property type="component" value="Unplaced"/>
</dbReference>